<dbReference type="Pfam" id="PF11741">
    <property type="entry name" value="AMIN"/>
    <property type="match status" value="1"/>
</dbReference>
<evidence type="ECO:0000256" key="6">
    <source>
        <dbReference type="ARBA" id="ARBA00022692"/>
    </source>
</evidence>
<keyword evidence="12 13" id="KW-0998">Cell outer membrane</keyword>
<dbReference type="GO" id="GO:0038023">
    <property type="term" value="F:signaling receptor activity"/>
    <property type="evidence" value="ECO:0007669"/>
    <property type="project" value="InterPro"/>
</dbReference>
<dbReference type="InterPro" id="IPR039426">
    <property type="entry name" value="TonB-dep_rcpt-like"/>
</dbReference>
<evidence type="ECO:0000259" key="17">
    <source>
        <dbReference type="Pfam" id="PF11741"/>
    </source>
</evidence>
<dbReference type="eggNOG" id="COG4774">
    <property type="taxonomic scope" value="Bacteria"/>
</dbReference>
<dbReference type="AlphaFoldDB" id="K9TZD4"/>
<dbReference type="NCBIfam" id="TIGR01783">
    <property type="entry name" value="TonB-siderophor"/>
    <property type="match status" value="1"/>
</dbReference>
<reference evidence="18 19" key="1">
    <citation type="submission" date="2012-06" db="EMBL/GenBank/DDBJ databases">
        <title>Finished chromosome of genome of Chroococcidiopsis thermalis PCC 7203.</title>
        <authorList>
            <consortium name="US DOE Joint Genome Institute"/>
            <person name="Gugger M."/>
            <person name="Coursin T."/>
            <person name="Rippka R."/>
            <person name="Tandeau De Marsac N."/>
            <person name="Huntemann M."/>
            <person name="Wei C.-L."/>
            <person name="Han J."/>
            <person name="Detter J.C."/>
            <person name="Han C."/>
            <person name="Tapia R."/>
            <person name="Davenport K."/>
            <person name="Daligault H."/>
            <person name="Erkkila T."/>
            <person name="Gu W."/>
            <person name="Munk A.C.C."/>
            <person name="Teshima H."/>
            <person name="Xu Y."/>
            <person name="Chain P."/>
            <person name="Chen A."/>
            <person name="Krypides N."/>
            <person name="Mavromatis K."/>
            <person name="Markowitz V."/>
            <person name="Szeto E."/>
            <person name="Ivanova N."/>
            <person name="Mikhailova N."/>
            <person name="Ovchinnikova G."/>
            <person name="Pagani I."/>
            <person name="Pati A."/>
            <person name="Goodwin L."/>
            <person name="Peters L."/>
            <person name="Pitluck S."/>
            <person name="Woyke T."/>
            <person name="Kerfeld C."/>
        </authorList>
    </citation>
    <scope>NUCLEOTIDE SEQUENCE [LARGE SCALE GENOMIC DNA]</scope>
    <source>
        <strain evidence="18 19">PCC 7203</strain>
    </source>
</reference>
<keyword evidence="5" id="KW-0410">Iron transport</keyword>
<evidence type="ECO:0000256" key="12">
    <source>
        <dbReference type="ARBA" id="ARBA00023237"/>
    </source>
</evidence>
<evidence type="ECO:0000313" key="19">
    <source>
        <dbReference type="Proteomes" id="UP000010384"/>
    </source>
</evidence>
<sequence>MRNVRVGNWKAIAFWVGLAAVMPLWSEPVFAQVKTIEELPPVSFSAKELLAQERENSSLTQVTGVKLNPTERGLQIVLVTPSGQKLQPSISPVENNLAIDIPNAVLALPDRQEFTATNPTAEIAQVTVKPLNASSIRVTITGSKQAPNAEVVPSEQDLVLNVTSQATAQTEEPELEIVVTGEQEGYAVTNSSVGTRTDTPLRDIPQSIQVIPQQVLEDQGANDLDDALRNVSGVSTSQYELPNIRGFYSGRSILSDGIRRLNSARYDVNLGNVEQIEVLKGPSSVLYGSGEPGGTINLTTKQPQSNPNYEIEGTIGKFNYYQGNLDLTGPLNDNKTILYRLNIAYEDAGSFIDFVDSQEFAIFPVLSFQLGEKTKLTLEGSYEDRSIPDIEGLPTVGTIFPNPLGEVFDSRFLGEPDNNVEYTAVNVGYLLDHKFSENWSLRNRFRAFFFDLEQRGIGPLELAEDNRTVIRSARDNKEYTQTYTLQTDVLGKFQTGIIQHDLLLGLELQRNIEDSSLKFPPDVPSIDLFEPEYLSSSNFDDYFDRFEPDTDELITSDTIGVYAQDLLSIGDRVKILLGGRFDGFSNKSEDNLADTSETFEDSAFSPRVGLVYQPIESVSLYGSWTSSFVPEFDTDREGNPFVPVTGDQFEVGVKAESLDGKFRATLAAYQITRQNALITDPVDPDFSIQTGESRVRGIEFDLSGELLPGLNVIASYAHTDAKITEDTTGLEGNEFEGIPRHSGSLWAVYEIQQGGLQGLGLGAGVFVVGDRQGDSENTIEVPSYGRTDALLYYRRDNWQVQLNFENLFNVDYFVSASGRANVYPGAPFTVRGKVAVEF</sequence>
<keyword evidence="19" id="KW-1185">Reference proteome</keyword>
<evidence type="ECO:0000256" key="13">
    <source>
        <dbReference type="PROSITE-ProRule" id="PRU01360"/>
    </source>
</evidence>
<dbReference type="GO" id="GO:0015344">
    <property type="term" value="F:siderophore uptake transmembrane transporter activity"/>
    <property type="evidence" value="ECO:0007669"/>
    <property type="project" value="TreeGrafter"/>
</dbReference>
<dbReference type="SUPFAM" id="SSF56935">
    <property type="entry name" value="Porins"/>
    <property type="match status" value="1"/>
</dbReference>
<dbReference type="KEGG" id="cthe:Chro_2451"/>
<dbReference type="Gene3D" id="2.40.170.20">
    <property type="entry name" value="TonB-dependent receptor, beta-barrel domain"/>
    <property type="match status" value="1"/>
</dbReference>
<comment type="subcellular location">
    <subcellularLocation>
        <location evidence="1 13">Cell outer membrane</location>
        <topology evidence="1 13">Multi-pass membrane protein</topology>
    </subcellularLocation>
</comment>
<keyword evidence="6 13" id="KW-0812">Transmembrane</keyword>
<feature type="domain" description="AMIN" evidence="17">
    <location>
        <begin position="65"/>
        <end position="149"/>
    </location>
</feature>
<dbReference type="Pfam" id="PF00593">
    <property type="entry name" value="TonB_dep_Rec_b-barrel"/>
    <property type="match status" value="1"/>
</dbReference>
<gene>
    <name evidence="18" type="ORF">Chro_2451</name>
</gene>
<evidence type="ECO:0000256" key="7">
    <source>
        <dbReference type="ARBA" id="ARBA00022729"/>
    </source>
</evidence>
<dbReference type="EMBL" id="CP003597">
    <property type="protein sequence ID" value="AFY87935.1"/>
    <property type="molecule type" value="Genomic_DNA"/>
</dbReference>
<dbReference type="CDD" id="cd01347">
    <property type="entry name" value="ligand_gated_channel"/>
    <property type="match status" value="1"/>
</dbReference>
<dbReference type="GO" id="GO:0015891">
    <property type="term" value="P:siderophore transport"/>
    <property type="evidence" value="ECO:0007669"/>
    <property type="project" value="InterPro"/>
</dbReference>
<keyword evidence="3 13" id="KW-0813">Transport</keyword>
<keyword evidence="9" id="KW-0406">Ion transport</keyword>
<dbReference type="PANTHER" id="PTHR32552">
    <property type="entry name" value="FERRICHROME IRON RECEPTOR-RELATED"/>
    <property type="match status" value="1"/>
</dbReference>
<evidence type="ECO:0000313" key="18">
    <source>
        <dbReference type="EMBL" id="AFY87935.1"/>
    </source>
</evidence>
<evidence type="ECO:0000256" key="5">
    <source>
        <dbReference type="ARBA" id="ARBA00022496"/>
    </source>
</evidence>
<dbReference type="InParanoid" id="K9TZD4"/>
<evidence type="ECO:0000256" key="8">
    <source>
        <dbReference type="ARBA" id="ARBA00023004"/>
    </source>
</evidence>
<dbReference type="InterPro" id="IPR000531">
    <property type="entry name" value="Beta-barrel_TonB"/>
</dbReference>
<protein>
    <submittedName>
        <fullName evidence="18">TonB-dependent siderophore receptor</fullName>
    </submittedName>
</protein>
<evidence type="ECO:0000256" key="10">
    <source>
        <dbReference type="ARBA" id="ARBA00023077"/>
    </source>
</evidence>
<dbReference type="STRING" id="251229.Chro_2451"/>
<evidence type="ECO:0000259" key="16">
    <source>
        <dbReference type="Pfam" id="PF07715"/>
    </source>
</evidence>
<keyword evidence="4 13" id="KW-1134">Transmembrane beta strand</keyword>
<dbReference type="OrthoDB" id="427542at2"/>
<keyword evidence="8" id="KW-0408">Iron</keyword>
<keyword evidence="10 14" id="KW-0798">TonB box</keyword>
<dbReference type="FunFam" id="2.40.170.20:FF:000005">
    <property type="entry name" value="TonB-dependent siderophore receptor"/>
    <property type="match status" value="1"/>
</dbReference>
<dbReference type="InterPro" id="IPR010105">
    <property type="entry name" value="TonB_sidphr_rcpt"/>
</dbReference>
<evidence type="ECO:0000256" key="2">
    <source>
        <dbReference type="ARBA" id="ARBA00009810"/>
    </source>
</evidence>
<dbReference type="PROSITE" id="PS52016">
    <property type="entry name" value="TONB_DEPENDENT_REC_3"/>
    <property type="match status" value="1"/>
</dbReference>
<dbReference type="InterPro" id="IPR021731">
    <property type="entry name" value="AMIN_dom"/>
</dbReference>
<keyword evidence="11 13" id="KW-0472">Membrane</keyword>
<evidence type="ECO:0000259" key="15">
    <source>
        <dbReference type="Pfam" id="PF00593"/>
    </source>
</evidence>
<dbReference type="PANTHER" id="PTHR32552:SF68">
    <property type="entry name" value="FERRICHROME OUTER MEMBRANE TRANSPORTER_PHAGE RECEPTOR"/>
    <property type="match status" value="1"/>
</dbReference>
<dbReference type="PATRIC" id="fig|251229.3.peg.2875"/>
<keyword evidence="7" id="KW-0732">Signal</keyword>
<dbReference type="Gene3D" id="2.170.130.10">
    <property type="entry name" value="TonB-dependent receptor, plug domain"/>
    <property type="match status" value="1"/>
</dbReference>
<dbReference type="Pfam" id="PF07715">
    <property type="entry name" value="Plug"/>
    <property type="match status" value="1"/>
</dbReference>
<proteinExistence type="inferred from homology"/>
<evidence type="ECO:0000256" key="4">
    <source>
        <dbReference type="ARBA" id="ARBA00022452"/>
    </source>
</evidence>
<evidence type="ECO:0000256" key="11">
    <source>
        <dbReference type="ARBA" id="ARBA00023136"/>
    </source>
</evidence>
<evidence type="ECO:0000256" key="14">
    <source>
        <dbReference type="RuleBase" id="RU003357"/>
    </source>
</evidence>
<keyword evidence="18" id="KW-0675">Receptor</keyword>
<evidence type="ECO:0000256" key="3">
    <source>
        <dbReference type="ARBA" id="ARBA00022448"/>
    </source>
</evidence>
<feature type="domain" description="TonB-dependent receptor-like beta-barrel" evidence="15">
    <location>
        <begin position="370"/>
        <end position="807"/>
    </location>
</feature>
<organism evidence="18 19">
    <name type="scientific">Chroococcidiopsis thermalis (strain PCC 7203)</name>
    <dbReference type="NCBI Taxonomy" id="251229"/>
    <lineage>
        <taxon>Bacteria</taxon>
        <taxon>Bacillati</taxon>
        <taxon>Cyanobacteriota</taxon>
        <taxon>Cyanophyceae</taxon>
        <taxon>Chroococcidiopsidales</taxon>
        <taxon>Chroococcidiopsidaceae</taxon>
        <taxon>Chroococcidiopsis</taxon>
    </lineage>
</organism>
<dbReference type="InterPro" id="IPR037066">
    <property type="entry name" value="Plug_dom_sf"/>
</dbReference>
<dbReference type="Proteomes" id="UP000010384">
    <property type="component" value="Chromosome"/>
</dbReference>
<name>K9TZD4_CHRTP</name>
<comment type="similarity">
    <text evidence="2 13 14">Belongs to the TonB-dependent receptor family.</text>
</comment>
<feature type="domain" description="TonB-dependent receptor plug" evidence="16">
    <location>
        <begin position="201"/>
        <end position="295"/>
    </location>
</feature>
<dbReference type="HOGENOM" id="CLU_008287_9_4_3"/>
<evidence type="ECO:0000256" key="9">
    <source>
        <dbReference type="ARBA" id="ARBA00023065"/>
    </source>
</evidence>
<accession>K9TZD4</accession>
<dbReference type="FunFam" id="2.170.130.10:FF:000001">
    <property type="entry name" value="Catecholate siderophore TonB-dependent receptor"/>
    <property type="match status" value="1"/>
</dbReference>
<dbReference type="InterPro" id="IPR012910">
    <property type="entry name" value="Plug_dom"/>
</dbReference>
<dbReference type="InterPro" id="IPR036942">
    <property type="entry name" value="Beta-barrel_TonB_sf"/>
</dbReference>
<evidence type="ECO:0000256" key="1">
    <source>
        <dbReference type="ARBA" id="ARBA00004571"/>
    </source>
</evidence>
<dbReference type="GO" id="GO:0009279">
    <property type="term" value="C:cell outer membrane"/>
    <property type="evidence" value="ECO:0007669"/>
    <property type="project" value="UniProtKB-SubCell"/>
</dbReference>